<comment type="caution">
    <text evidence="7">The sequence shown here is derived from an EMBL/GenBank/DDBJ whole genome shotgun (WGS) entry which is preliminary data.</text>
</comment>
<dbReference type="OrthoDB" id="2690153at2759"/>
<name>A0A9P5XN21_9AGAR</name>
<dbReference type="InterPro" id="IPR002938">
    <property type="entry name" value="FAD-bd"/>
</dbReference>
<sequence>MDQAIPVPRVRKYQLPEGTHPTQEFDMHPPQDPTPSNPYLNPVMLGQDHLEKIFHAALADLGCAVELGTELVSFTQSDDHVEAKLLVKGMDPNAEGVEEVASFEYMVGADGARGVVRKQLGLAFIGETREIENFVVGDIRVEGLSDKYWHIWGDATSIMLSLRGTEEPNLFNFVIAGKNINHADLANDEIQLRKVFAESTGNREDLKFGECPWISYYTPNIRIVDKFGIDRVLIVGDSAHVHSPTGGQGMNTGIQDSFNLAWKLALVIKKFAPPSLLDTYTEERHPVVTEMLNQTTKILNTTFKEGEEQPWDANSSLLQLGVNYRWSSIVFDERQIMEAWHKADEDEFMAEYERTTDINVQDYDIDELDSYGNLLDGRLCAGDRAPDASGLVDRSVSSLFRTTYDLFRIFGSHYHTVLIFSELADPQPVLKLLKIYPPGTVRSVIVTPRGRSIPDPVAASADLVLEDGDGHAYCAYIPGKTCGIVAVRPDGIIGAIIADRRRLHKYFLAIFAGETRKVKTNPPVAPH</sequence>
<keyword evidence="3" id="KW-0274">FAD</keyword>
<organism evidence="7 8">
    <name type="scientific">Macrolepiota fuliginosa MF-IS2</name>
    <dbReference type="NCBI Taxonomy" id="1400762"/>
    <lineage>
        <taxon>Eukaryota</taxon>
        <taxon>Fungi</taxon>
        <taxon>Dikarya</taxon>
        <taxon>Basidiomycota</taxon>
        <taxon>Agaricomycotina</taxon>
        <taxon>Agaricomycetes</taxon>
        <taxon>Agaricomycetidae</taxon>
        <taxon>Agaricales</taxon>
        <taxon>Agaricineae</taxon>
        <taxon>Agaricaceae</taxon>
        <taxon>Macrolepiota</taxon>
    </lineage>
</organism>
<dbReference type="GO" id="GO:0016709">
    <property type="term" value="F:oxidoreductase activity, acting on paired donors, with incorporation or reduction of molecular oxygen, NAD(P)H as one donor, and incorporation of one atom of oxygen"/>
    <property type="evidence" value="ECO:0007669"/>
    <property type="project" value="UniProtKB-ARBA"/>
</dbReference>
<evidence type="ECO:0000256" key="3">
    <source>
        <dbReference type="ARBA" id="ARBA00022827"/>
    </source>
</evidence>
<dbReference type="InterPro" id="IPR050641">
    <property type="entry name" value="RIFMO-like"/>
</dbReference>
<dbReference type="SUPFAM" id="SSF51905">
    <property type="entry name" value="FAD/NAD(P)-binding domain"/>
    <property type="match status" value="1"/>
</dbReference>
<feature type="domain" description="FAD-binding" evidence="6">
    <location>
        <begin position="41"/>
        <end position="294"/>
    </location>
</feature>
<keyword evidence="4" id="KW-0560">Oxidoreductase</keyword>
<dbReference type="Gene3D" id="3.50.50.60">
    <property type="entry name" value="FAD/NAD(P)-binding domain"/>
    <property type="match status" value="1"/>
</dbReference>
<dbReference type="Gene3D" id="3.30.70.2450">
    <property type="match status" value="1"/>
</dbReference>
<dbReference type="PANTHER" id="PTHR43004">
    <property type="entry name" value="TRK SYSTEM POTASSIUM UPTAKE PROTEIN"/>
    <property type="match status" value="1"/>
</dbReference>
<evidence type="ECO:0000256" key="5">
    <source>
        <dbReference type="SAM" id="MobiDB-lite"/>
    </source>
</evidence>
<dbReference type="EMBL" id="MU151060">
    <property type="protein sequence ID" value="KAF9453539.1"/>
    <property type="molecule type" value="Genomic_DNA"/>
</dbReference>
<gene>
    <name evidence="7" type="ORF">P691DRAFT_658165</name>
</gene>
<feature type="region of interest" description="Disordered" evidence="5">
    <location>
        <begin position="1"/>
        <end position="34"/>
    </location>
</feature>
<dbReference type="Pfam" id="PF01494">
    <property type="entry name" value="FAD_binding_3"/>
    <property type="match status" value="1"/>
</dbReference>
<keyword evidence="2" id="KW-0285">Flavoprotein</keyword>
<dbReference type="InterPro" id="IPR036188">
    <property type="entry name" value="FAD/NAD-bd_sf"/>
</dbReference>
<dbReference type="PRINTS" id="PR00420">
    <property type="entry name" value="RNGMNOXGNASE"/>
</dbReference>
<evidence type="ECO:0000256" key="2">
    <source>
        <dbReference type="ARBA" id="ARBA00022630"/>
    </source>
</evidence>
<evidence type="ECO:0000313" key="7">
    <source>
        <dbReference type="EMBL" id="KAF9453539.1"/>
    </source>
</evidence>
<accession>A0A9P5XN21</accession>
<reference evidence="7" key="1">
    <citation type="submission" date="2020-11" db="EMBL/GenBank/DDBJ databases">
        <authorList>
            <consortium name="DOE Joint Genome Institute"/>
            <person name="Ahrendt S."/>
            <person name="Riley R."/>
            <person name="Andreopoulos W."/>
            <person name="Labutti K."/>
            <person name="Pangilinan J."/>
            <person name="Ruiz-Duenas F.J."/>
            <person name="Barrasa J.M."/>
            <person name="Sanchez-Garcia M."/>
            <person name="Camarero S."/>
            <person name="Miyauchi S."/>
            <person name="Serrano A."/>
            <person name="Linde D."/>
            <person name="Babiker R."/>
            <person name="Drula E."/>
            <person name="Ayuso-Fernandez I."/>
            <person name="Pacheco R."/>
            <person name="Padilla G."/>
            <person name="Ferreira P."/>
            <person name="Barriuso J."/>
            <person name="Kellner H."/>
            <person name="Castanera R."/>
            <person name="Alfaro M."/>
            <person name="Ramirez L."/>
            <person name="Pisabarro A.G."/>
            <person name="Kuo A."/>
            <person name="Tritt A."/>
            <person name="Lipzen A."/>
            <person name="He G."/>
            <person name="Yan M."/>
            <person name="Ng V."/>
            <person name="Cullen D."/>
            <person name="Martin F."/>
            <person name="Rosso M.-N."/>
            <person name="Henrissat B."/>
            <person name="Hibbett D."/>
            <person name="Martinez A.T."/>
            <person name="Grigoriev I.V."/>
        </authorList>
    </citation>
    <scope>NUCLEOTIDE SEQUENCE</scope>
    <source>
        <strain evidence="7">MF-IS2</strain>
    </source>
</reference>
<dbReference type="Proteomes" id="UP000807342">
    <property type="component" value="Unassembled WGS sequence"/>
</dbReference>
<evidence type="ECO:0000259" key="6">
    <source>
        <dbReference type="Pfam" id="PF01494"/>
    </source>
</evidence>
<keyword evidence="8" id="KW-1185">Reference proteome</keyword>
<protein>
    <submittedName>
        <fullName evidence="7">Pentachlorophenol 4-monooxygenase</fullName>
    </submittedName>
</protein>
<dbReference type="PANTHER" id="PTHR43004:SF19">
    <property type="entry name" value="BINDING MONOOXYGENASE, PUTATIVE (JCVI)-RELATED"/>
    <property type="match status" value="1"/>
</dbReference>
<evidence type="ECO:0000313" key="8">
    <source>
        <dbReference type="Proteomes" id="UP000807342"/>
    </source>
</evidence>
<evidence type="ECO:0000256" key="4">
    <source>
        <dbReference type="ARBA" id="ARBA00023002"/>
    </source>
</evidence>
<dbReference type="GO" id="GO:0071949">
    <property type="term" value="F:FAD binding"/>
    <property type="evidence" value="ECO:0007669"/>
    <property type="project" value="InterPro"/>
</dbReference>
<proteinExistence type="predicted"/>
<dbReference type="AlphaFoldDB" id="A0A9P5XN21"/>
<evidence type="ECO:0000256" key="1">
    <source>
        <dbReference type="ARBA" id="ARBA00001974"/>
    </source>
</evidence>
<comment type="cofactor">
    <cofactor evidence="1">
        <name>FAD</name>
        <dbReference type="ChEBI" id="CHEBI:57692"/>
    </cofactor>
</comment>